<dbReference type="AlphaFoldDB" id="A0A0M4DZG8"/>
<protein>
    <submittedName>
        <fullName evidence="3">C-cup</fullName>
    </submittedName>
    <submittedName>
        <fullName evidence="2">Maker379</fullName>
    </submittedName>
</protein>
<accession>A0A0M4DZG8</accession>
<evidence type="ECO:0000313" key="3">
    <source>
        <dbReference type="EMBL" id="ALC38031.1"/>
    </source>
</evidence>
<gene>
    <name evidence="3" type="ORF">Dbus_chr2Lg116</name>
    <name evidence="2" type="ORF">Dbus_chr2Lg76</name>
</gene>
<dbReference type="EMBL" id="CP012523">
    <property type="protein sequence ID" value="ALC37991.1"/>
    <property type="molecule type" value="Genomic_DNA"/>
</dbReference>
<dbReference type="Gene3D" id="3.10.120.10">
    <property type="entry name" value="Cytochrome b5-like heme/steroid binding domain"/>
    <property type="match status" value="1"/>
</dbReference>
<dbReference type="OrthoDB" id="547796at2759"/>
<dbReference type="EMBL" id="CP012523">
    <property type="protein sequence ID" value="ALC38031.1"/>
    <property type="molecule type" value="Genomic_DNA"/>
</dbReference>
<sequence>MELFNKMSLRNVCQLQMQFPKLNSNMLLLLRPVFKNPIGQVLLSFLLGYYATTKIAGLIAFCCKQPAAKDATASKDNAAAAAENVATQQQQQQQQQLLLLTERQLSKFNGLVANQPIYTALNGNIYDLSPSRDMFLKPGLYSLLAGCNANQMLNIAYGSMDVSLSDVLQRWEARLNAEFNIIGILIDSDASDNSDKSESECDSSLVSKDSEISNDFIDDTKTDFDE</sequence>
<evidence type="ECO:0000313" key="2">
    <source>
        <dbReference type="EMBL" id="ALC37991.1"/>
    </source>
</evidence>
<dbReference type="SUPFAM" id="SSF55856">
    <property type="entry name" value="Cytochrome b5-like heme/steroid binding domain"/>
    <property type="match status" value="1"/>
</dbReference>
<evidence type="ECO:0000256" key="1">
    <source>
        <dbReference type="SAM" id="MobiDB-lite"/>
    </source>
</evidence>
<proteinExistence type="predicted"/>
<dbReference type="STRING" id="30019.A0A0M4DZG8"/>
<evidence type="ECO:0000313" key="4">
    <source>
        <dbReference type="Proteomes" id="UP000494163"/>
    </source>
</evidence>
<organism evidence="2 4">
    <name type="scientific">Drosophila busckii</name>
    <name type="common">Fruit fly</name>
    <dbReference type="NCBI Taxonomy" id="30019"/>
    <lineage>
        <taxon>Eukaryota</taxon>
        <taxon>Metazoa</taxon>
        <taxon>Ecdysozoa</taxon>
        <taxon>Arthropoda</taxon>
        <taxon>Hexapoda</taxon>
        <taxon>Insecta</taxon>
        <taxon>Pterygota</taxon>
        <taxon>Neoptera</taxon>
        <taxon>Endopterygota</taxon>
        <taxon>Diptera</taxon>
        <taxon>Brachycera</taxon>
        <taxon>Muscomorpha</taxon>
        <taxon>Ephydroidea</taxon>
        <taxon>Drosophilidae</taxon>
        <taxon>Drosophila</taxon>
    </lineage>
</organism>
<feature type="region of interest" description="Disordered" evidence="1">
    <location>
        <begin position="190"/>
        <end position="210"/>
    </location>
</feature>
<keyword evidence="4" id="KW-1185">Reference proteome</keyword>
<dbReference type="Proteomes" id="UP000494163">
    <property type="component" value="Chromosome 2L"/>
</dbReference>
<dbReference type="InterPro" id="IPR036400">
    <property type="entry name" value="Cyt_B5-like_heme/steroid_sf"/>
</dbReference>
<reference evidence="2 4" key="1">
    <citation type="submission" date="2015-08" db="EMBL/GenBank/DDBJ databases">
        <title>Ancestral chromatin configuration constrains chromatin evolution on differentiating sex chromosomes in Drosophila.</title>
        <authorList>
            <person name="Zhou Q."/>
            <person name="Bachtrog D."/>
        </authorList>
    </citation>
    <scope>NUCLEOTIDE SEQUENCE [LARGE SCALE GENOMIC DNA]</scope>
    <source>
        <tissue evidence="2">Whole larvae</tissue>
    </source>
</reference>
<name>A0A0M4DZG8_DROBS</name>